<organism evidence="1 2">
    <name type="scientific">Tritonibacter horizontis</name>
    <dbReference type="NCBI Taxonomy" id="1768241"/>
    <lineage>
        <taxon>Bacteria</taxon>
        <taxon>Pseudomonadati</taxon>
        <taxon>Pseudomonadota</taxon>
        <taxon>Alphaproteobacteria</taxon>
        <taxon>Rhodobacterales</taxon>
        <taxon>Paracoccaceae</taxon>
        <taxon>Tritonibacter</taxon>
    </lineage>
</organism>
<comment type="caution">
    <text evidence="1">The sequence shown here is derived from an EMBL/GenBank/DDBJ whole genome shotgun (WGS) entry which is preliminary data.</text>
</comment>
<reference evidence="1 2" key="1">
    <citation type="submission" date="2015-12" db="EMBL/GenBank/DDBJ databases">
        <title>Genome sequence of the marine Rhodobacteraceae strain O3.65, Candidatus Tritonibacter horizontis.</title>
        <authorList>
            <person name="Poehlein A."/>
            <person name="Giebel H.A."/>
            <person name="Voget S."/>
            <person name="Brinkhoff T."/>
        </authorList>
    </citation>
    <scope>NUCLEOTIDE SEQUENCE [LARGE SCALE GENOMIC DNA]</scope>
    <source>
        <strain evidence="1 2">O3.65</strain>
    </source>
</reference>
<evidence type="ECO:0000313" key="2">
    <source>
        <dbReference type="Proteomes" id="UP000068382"/>
    </source>
</evidence>
<keyword evidence="2" id="KW-1185">Reference proteome</keyword>
<name>A0A132BYB1_9RHOB</name>
<gene>
    <name evidence="1" type="ORF">TRIHO_17700</name>
</gene>
<dbReference type="AlphaFoldDB" id="A0A132BYB1"/>
<evidence type="ECO:0000313" key="1">
    <source>
        <dbReference type="EMBL" id="KUP93274.1"/>
    </source>
</evidence>
<proteinExistence type="predicted"/>
<protein>
    <submittedName>
        <fullName evidence="1">Uncharacterized protein</fullName>
    </submittedName>
</protein>
<dbReference type="Proteomes" id="UP000068382">
    <property type="component" value="Unassembled WGS sequence"/>
</dbReference>
<sequence length="162" mass="17095">MVAGACRHIGAAVQGCVPLRDRGGGAVDLVRGVAGDRMGRPERLETAQPHAAAFIFHPDAVDMDLGCEIGQIQKRRGRMGGAMVQQVGHTACVIMGKRTLQPEAGGTKGVGQNVGHDRISSCGSAISLAAPPRRFPETSRAGWPISGTRVQIWAEYRLCGQI</sequence>
<dbReference type="EMBL" id="LPUY01000054">
    <property type="protein sequence ID" value="KUP93274.1"/>
    <property type="molecule type" value="Genomic_DNA"/>
</dbReference>
<accession>A0A132BYB1</accession>